<dbReference type="GO" id="GO:0009360">
    <property type="term" value="C:DNA polymerase III complex"/>
    <property type="evidence" value="ECO:0007669"/>
    <property type="project" value="InterPro"/>
</dbReference>
<dbReference type="InterPro" id="IPR008921">
    <property type="entry name" value="DNA_pol3_clamp-load_cplx_C"/>
</dbReference>
<evidence type="ECO:0000313" key="11">
    <source>
        <dbReference type="EMBL" id="MBC5724116.1"/>
    </source>
</evidence>
<evidence type="ECO:0000256" key="2">
    <source>
        <dbReference type="ARBA" id="ARBA00017703"/>
    </source>
</evidence>
<dbReference type="NCBIfam" id="TIGR01128">
    <property type="entry name" value="holA"/>
    <property type="match status" value="1"/>
</dbReference>
<dbReference type="GO" id="GO:0003887">
    <property type="term" value="F:DNA-directed DNA polymerase activity"/>
    <property type="evidence" value="ECO:0007669"/>
    <property type="project" value="UniProtKB-KW"/>
</dbReference>
<evidence type="ECO:0000256" key="6">
    <source>
        <dbReference type="ARBA" id="ARBA00022932"/>
    </source>
</evidence>
<evidence type="ECO:0000256" key="5">
    <source>
        <dbReference type="ARBA" id="ARBA00022705"/>
    </source>
</evidence>
<dbReference type="SUPFAM" id="SSF52540">
    <property type="entry name" value="P-loop containing nucleoside triphosphate hydrolases"/>
    <property type="match status" value="1"/>
</dbReference>
<dbReference type="InterPro" id="IPR010372">
    <property type="entry name" value="DNA_pol3_delta_N"/>
</dbReference>
<accession>A0A923LTE8</accession>
<evidence type="ECO:0000259" key="9">
    <source>
        <dbReference type="Pfam" id="PF06144"/>
    </source>
</evidence>
<organism evidence="11 12">
    <name type="scientific">Agathobaculum faecis</name>
    <dbReference type="NCBI Taxonomy" id="2763013"/>
    <lineage>
        <taxon>Bacteria</taxon>
        <taxon>Bacillati</taxon>
        <taxon>Bacillota</taxon>
        <taxon>Clostridia</taxon>
        <taxon>Eubacteriales</taxon>
        <taxon>Butyricicoccaceae</taxon>
        <taxon>Agathobaculum</taxon>
    </lineage>
</organism>
<feature type="domain" description="DNA polymerase III delta N-terminal" evidence="9">
    <location>
        <begin position="28"/>
        <end position="149"/>
    </location>
</feature>
<dbReference type="InterPro" id="IPR005790">
    <property type="entry name" value="DNA_polIII_delta"/>
</dbReference>
<dbReference type="GO" id="GO:0006261">
    <property type="term" value="P:DNA-templated DNA replication"/>
    <property type="evidence" value="ECO:0007669"/>
    <property type="project" value="TreeGrafter"/>
</dbReference>
<reference evidence="11" key="1">
    <citation type="submission" date="2020-08" db="EMBL/GenBank/DDBJ databases">
        <title>Genome public.</title>
        <authorList>
            <person name="Liu C."/>
            <person name="Sun Q."/>
        </authorList>
    </citation>
    <scope>NUCLEOTIDE SEQUENCE</scope>
    <source>
        <strain evidence="11">NSJ-28</strain>
    </source>
</reference>
<dbReference type="PANTHER" id="PTHR34388">
    <property type="entry name" value="DNA POLYMERASE III SUBUNIT DELTA"/>
    <property type="match status" value="1"/>
</dbReference>
<comment type="caution">
    <text evidence="11">The sequence shown here is derived from an EMBL/GenBank/DDBJ whole genome shotgun (WGS) entry which is preliminary data.</text>
</comment>
<keyword evidence="4 11" id="KW-0548">Nucleotidyltransferase</keyword>
<dbReference type="InterPro" id="IPR048466">
    <property type="entry name" value="DNA_pol3_delta-like_C"/>
</dbReference>
<sequence length="351" mass="39013">MAAPRKNANNGKAKLIHDLKECSFAPLYIITGDEDYMKAHYLRQLKEKVVDAAFADFNLLEYEGKGLTPEQLTEAIDSYPAMSEKKLIIITDFDLSKPPAGFGDLLPEMLSDLPDYVCLVFYYDILEGKLDKRTKLYKTLEKTACIAECSRLEENELVAWIERRVRSLGCTITSDNASYLIFLCGNSMTNLAGEIDKAAAHTTTGEIRKYNIDAVCSPVLDAVIFDLTDAITAGKFDRAVSLVGELIAQKNNEVMIFTTITRHIQRLYGAKLCESARGGERLLMELIGSKSPYYARQIQNAARRVSLDWLRQAASLCAQTDTALKGSAVDRQKQIELTLLALASAQKGERA</sequence>
<dbReference type="InterPro" id="IPR027417">
    <property type="entry name" value="P-loop_NTPase"/>
</dbReference>
<dbReference type="Pfam" id="PF06144">
    <property type="entry name" value="DNA_pol3_delta"/>
    <property type="match status" value="1"/>
</dbReference>
<keyword evidence="12" id="KW-1185">Reference proteome</keyword>
<keyword evidence="6" id="KW-0239">DNA-directed DNA polymerase</keyword>
<dbReference type="SUPFAM" id="SSF48019">
    <property type="entry name" value="post-AAA+ oligomerization domain-like"/>
    <property type="match status" value="1"/>
</dbReference>
<dbReference type="Gene3D" id="1.20.272.10">
    <property type="match status" value="1"/>
</dbReference>
<evidence type="ECO:0000313" key="12">
    <source>
        <dbReference type="Proteomes" id="UP000606499"/>
    </source>
</evidence>
<keyword evidence="3 11" id="KW-0808">Transferase</keyword>
<dbReference type="Gene3D" id="1.10.8.60">
    <property type="match status" value="1"/>
</dbReference>
<keyword evidence="5" id="KW-0235">DNA replication</keyword>
<dbReference type="RefSeq" id="WP_147573689.1">
    <property type="nucleotide sequence ID" value="NZ_JACOPL010000001.1"/>
</dbReference>
<evidence type="ECO:0000256" key="3">
    <source>
        <dbReference type="ARBA" id="ARBA00022679"/>
    </source>
</evidence>
<evidence type="ECO:0000256" key="1">
    <source>
        <dbReference type="ARBA" id="ARBA00012417"/>
    </source>
</evidence>
<evidence type="ECO:0000256" key="4">
    <source>
        <dbReference type="ARBA" id="ARBA00022695"/>
    </source>
</evidence>
<dbReference type="Proteomes" id="UP000606499">
    <property type="component" value="Unassembled WGS sequence"/>
</dbReference>
<dbReference type="EC" id="2.7.7.7" evidence="1"/>
<comment type="similarity">
    <text evidence="7">Belongs to the DNA polymerase HolA subunit family.</text>
</comment>
<dbReference type="EMBL" id="JACOPL010000001">
    <property type="protein sequence ID" value="MBC5724116.1"/>
    <property type="molecule type" value="Genomic_DNA"/>
</dbReference>
<proteinExistence type="inferred from homology"/>
<dbReference type="PANTHER" id="PTHR34388:SF1">
    <property type="entry name" value="DNA POLYMERASE III SUBUNIT DELTA"/>
    <property type="match status" value="1"/>
</dbReference>
<evidence type="ECO:0000256" key="8">
    <source>
        <dbReference type="ARBA" id="ARBA00049244"/>
    </source>
</evidence>
<dbReference type="AlphaFoldDB" id="A0A923LTE8"/>
<dbReference type="Gene3D" id="3.40.50.300">
    <property type="entry name" value="P-loop containing nucleotide triphosphate hydrolases"/>
    <property type="match status" value="1"/>
</dbReference>
<name>A0A923LTE8_9FIRM</name>
<dbReference type="Pfam" id="PF21694">
    <property type="entry name" value="DNA_pol3_delta_C"/>
    <property type="match status" value="1"/>
</dbReference>
<gene>
    <name evidence="11" type="primary">holA</name>
    <name evidence="11" type="ORF">H8S45_01320</name>
</gene>
<protein>
    <recommendedName>
        <fullName evidence="2">DNA polymerase III subunit delta</fullName>
        <ecNumber evidence="1">2.7.7.7</ecNumber>
    </recommendedName>
</protein>
<evidence type="ECO:0000256" key="7">
    <source>
        <dbReference type="ARBA" id="ARBA00034754"/>
    </source>
</evidence>
<evidence type="ECO:0000259" key="10">
    <source>
        <dbReference type="Pfam" id="PF21694"/>
    </source>
</evidence>
<feature type="domain" description="DNA polymerase III delta subunit-like C-terminal" evidence="10">
    <location>
        <begin position="224"/>
        <end position="341"/>
    </location>
</feature>
<dbReference type="GO" id="GO:0003677">
    <property type="term" value="F:DNA binding"/>
    <property type="evidence" value="ECO:0007669"/>
    <property type="project" value="InterPro"/>
</dbReference>
<comment type="catalytic activity">
    <reaction evidence="8">
        <text>DNA(n) + a 2'-deoxyribonucleoside 5'-triphosphate = DNA(n+1) + diphosphate</text>
        <dbReference type="Rhea" id="RHEA:22508"/>
        <dbReference type="Rhea" id="RHEA-COMP:17339"/>
        <dbReference type="Rhea" id="RHEA-COMP:17340"/>
        <dbReference type="ChEBI" id="CHEBI:33019"/>
        <dbReference type="ChEBI" id="CHEBI:61560"/>
        <dbReference type="ChEBI" id="CHEBI:173112"/>
        <dbReference type="EC" id="2.7.7.7"/>
    </reaction>
</comment>